<accession>A0AA40KEI1</accession>
<evidence type="ECO:0000313" key="3">
    <source>
        <dbReference type="Proteomes" id="UP001177670"/>
    </source>
</evidence>
<evidence type="ECO:0000313" key="2">
    <source>
        <dbReference type="EMBL" id="KAK1117273.1"/>
    </source>
</evidence>
<dbReference type="Gene3D" id="1.10.1380.10">
    <property type="entry name" value="Neutral endopeptidase , domain2"/>
    <property type="match status" value="1"/>
</dbReference>
<dbReference type="Pfam" id="PF05649">
    <property type="entry name" value="Peptidase_M13_N"/>
    <property type="match status" value="1"/>
</dbReference>
<dbReference type="SUPFAM" id="SSF55486">
    <property type="entry name" value="Metalloproteases ('zincins'), catalytic domain"/>
    <property type="match status" value="1"/>
</dbReference>
<dbReference type="Gene3D" id="3.40.390.10">
    <property type="entry name" value="Collagenase (Catalytic Domain)"/>
    <property type="match status" value="1"/>
</dbReference>
<dbReference type="GO" id="GO:0008237">
    <property type="term" value="F:metallopeptidase activity"/>
    <property type="evidence" value="ECO:0007669"/>
    <property type="project" value="InterPro"/>
</dbReference>
<evidence type="ECO:0000259" key="1">
    <source>
        <dbReference type="Pfam" id="PF05649"/>
    </source>
</evidence>
<keyword evidence="3" id="KW-1185">Reference proteome</keyword>
<dbReference type="Proteomes" id="UP001177670">
    <property type="component" value="Unassembled WGS sequence"/>
</dbReference>
<comment type="caution">
    <text evidence="2">The sequence shown here is derived from an EMBL/GenBank/DDBJ whole genome shotgun (WGS) entry which is preliminary data.</text>
</comment>
<feature type="domain" description="Peptidase M13 N-terminal" evidence="1">
    <location>
        <begin position="199"/>
        <end position="274"/>
    </location>
</feature>
<gene>
    <name evidence="2" type="ORF">K0M31_016823</name>
</gene>
<dbReference type="InterPro" id="IPR024079">
    <property type="entry name" value="MetalloPept_cat_dom_sf"/>
</dbReference>
<sequence length="329" mass="37163">MAIFAGESAPDTSTRVIRSVNTRNPVPFCEIQAGTGPASQFEVFRNGAQLAACARCSLLSLADRQTGRQTDATTGDEYREPATAIITAGGIPRNTKTRRARILPPISDYFGPSILSLTRSFRSLDAKRPFRRSVRGAWILILRRTLLQSSAVLFSKLEFSALASNSAGYRTYIGIIHNGLLLLYATDTLHDIVNVTGSKNWDLSCFKLTKDVFSEVMGALYVRQYTPQYLETLANRVGGLFERVKETVAERILVKSWLDEETRTQALLKLNSLRGRFHVWPGFYNESLLAREMAEVEIDPEDFFRTVLRRFRQIRTVDDKVLRRNVTEK</sequence>
<dbReference type="AlphaFoldDB" id="A0AA40KEI1"/>
<organism evidence="2 3">
    <name type="scientific">Melipona bicolor</name>
    <dbReference type="NCBI Taxonomy" id="60889"/>
    <lineage>
        <taxon>Eukaryota</taxon>
        <taxon>Metazoa</taxon>
        <taxon>Ecdysozoa</taxon>
        <taxon>Arthropoda</taxon>
        <taxon>Hexapoda</taxon>
        <taxon>Insecta</taxon>
        <taxon>Pterygota</taxon>
        <taxon>Neoptera</taxon>
        <taxon>Endopterygota</taxon>
        <taxon>Hymenoptera</taxon>
        <taxon>Apocrita</taxon>
        <taxon>Aculeata</taxon>
        <taxon>Apoidea</taxon>
        <taxon>Anthophila</taxon>
        <taxon>Apidae</taxon>
        <taxon>Melipona</taxon>
    </lineage>
</organism>
<proteinExistence type="predicted"/>
<reference evidence="2" key="1">
    <citation type="submission" date="2021-10" db="EMBL/GenBank/DDBJ databases">
        <title>Melipona bicolor Genome sequencing and assembly.</title>
        <authorList>
            <person name="Araujo N.S."/>
            <person name="Arias M.C."/>
        </authorList>
    </citation>
    <scope>NUCLEOTIDE SEQUENCE</scope>
    <source>
        <strain evidence="2">USP_2M_L1-L4_2017</strain>
        <tissue evidence="2">Whole body</tissue>
    </source>
</reference>
<dbReference type="EMBL" id="JAHYIQ010000053">
    <property type="protein sequence ID" value="KAK1117273.1"/>
    <property type="molecule type" value="Genomic_DNA"/>
</dbReference>
<dbReference type="InterPro" id="IPR008753">
    <property type="entry name" value="Peptidase_M13_N"/>
</dbReference>
<dbReference type="GO" id="GO:0006508">
    <property type="term" value="P:proteolysis"/>
    <property type="evidence" value="ECO:0007669"/>
    <property type="project" value="InterPro"/>
</dbReference>
<name>A0AA40KEI1_9HYME</name>
<dbReference type="InterPro" id="IPR042089">
    <property type="entry name" value="Peptidase_M13_dom_2"/>
</dbReference>
<protein>
    <recommendedName>
        <fullName evidence="1">Peptidase M13 N-terminal domain-containing protein</fullName>
    </recommendedName>
</protein>